<organism evidence="1 2">
    <name type="scientific">Chryseobacterium contaminans</name>
    <dbReference type="NCBI Taxonomy" id="1423959"/>
    <lineage>
        <taxon>Bacteria</taxon>
        <taxon>Pseudomonadati</taxon>
        <taxon>Bacteroidota</taxon>
        <taxon>Flavobacteriia</taxon>
        <taxon>Flavobacteriales</taxon>
        <taxon>Weeksellaceae</taxon>
        <taxon>Chryseobacterium group</taxon>
        <taxon>Chryseobacterium</taxon>
    </lineage>
</organism>
<evidence type="ECO:0000313" key="2">
    <source>
        <dbReference type="Proteomes" id="UP000184069"/>
    </source>
</evidence>
<accession>A0A1M6WB56</accession>
<reference evidence="1 2" key="1">
    <citation type="submission" date="2016-11" db="EMBL/GenBank/DDBJ databases">
        <authorList>
            <person name="Jaros S."/>
            <person name="Januszkiewicz K."/>
            <person name="Wedrychowicz H."/>
        </authorList>
    </citation>
    <scope>NUCLEOTIDE SEQUENCE [LARGE SCALE GENOMIC DNA]</scope>
    <source>
        <strain evidence="1 2">DSM 27621</strain>
    </source>
</reference>
<sequence length="225" mass="26547">MKKILFITTVLLGQWLLSQNHDIQQVVTTPNGFYSKPLKTQKEDHKIDGSPYSNGDRFDKVIIKDYSKNVQDLRYNAYYDEMEFKMGNELYYANKEDGLKIQFPELKKTYESLTYTYEGKTKTGYLVLLVDRPKYTLYKREKMELMAGTKSNNGFTQDAHDYYEKDKDLYMISKDKKFYKFPKNTSDAAELFSVDKKELESFVKSNKINFGKEPDMIKLTEFVNK</sequence>
<dbReference type="STRING" id="1423959.SAMN05444407_101552"/>
<protein>
    <submittedName>
        <fullName evidence="1">Uncharacterized protein</fullName>
    </submittedName>
</protein>
<dbReference type="RefSeq" id="WP_083188826.1">
    <property type="nucleotide sequence ID" value="NZ_FRBM01000001.1"/>
</dbReference>
<dbReference type="EMBL" id="FRBM01000001">
    <property type="protein sequence ID" value="SHK90705.1"/>
    <property type="molecule type" value="Genomic_DNA"/>
</dbReference>
<dbReference type="OrthoDB" id="978006at2"/>
<evidence type="ECO:0000313" key="1">
    <source>
        <dbReference type="EMBL" id="SHK90705.1"/>
    </source>
</evidence>
<dbReference type="Proteomes" id="UP000184069">
    <property type="component" value="Unassembled WGS sequence"/>
</dbReference>
<proteinExistence type="predicted"/>
<name>A0A1M6WB56_9FLAO</name>
<dbReference type="AlphaFoldDB" id="A0A1M6WB56"/>
<gene>
    <name evidence="1" type="ORF">SAMN05444407_101552</name>
</gene>